<comment type="caution">
    <text evidence="3">The sequence shown here is derived from an EMBL/GenBank/DDBJ whole genome shotgun (WGS) entry which is preliminary data.</text>
</comment>
<dbReference type="EMBL" id="MVIM01000002">
    <property type="protein sequence ID" value="ORB67924.1"/>
    <property type="molecule type" value="Genomic_DNA"/>
</dbReference>
<dbReference type="InterPro" id="IPR010093">
    <property type="entry name" value="SinI_DNA-bd"/>
</dbReference>
<evidence type="ECO:0000256" key="1">
    <source>
        <dbReference type="SAM" id="MobiDB-lite"/>
    </source>
</evidence>
<feature type="domain" description="Helix-turn-helix" evidence="2">
    <location>
        <begin position="31"/>
        <end position="79"/>
    </location>
</feature>
<evidence type="ECO:0000259" key="2">
    <source>
        <dbReference type="Pfam" id="PF12728"/>
    </source>
</evidence>
<organism evidence="3 4">
    <name type="scientific">Mycolicibacterium tusciae</name>
    <dbReference type="NCBI Taxonomy" id="75922"/>
    <lineage>
        <taxon>Bacteria</taxon>
        <taxon>Bacillati</taxon>
        <taxon>Actinomycetota</taxon>
        <taxon>Actinomycetes</taxon>
        <taxon>Mycobacteriales</taxon>
        <taxon>Mycobacteriaceae</taxon>
        <taxon>Mycolicibacterium</taxon>
    </lineage>
</organism>
<accession>A0A1X0JYD9</accession>
<dbReference type="eggNOG" id="COG3311">
    <property type="taxonomic scope" value="Bacteria"/>
</dbReference>
<dbReference type="Pfam" id="PF12728">
    <property type="entry name" value="HTH_17"/>
    <property type="match status" value="1"/>
</dbReference>
<dbReference type="Proteomes" id="UP000192411">
    <property type="component" value="Unassembled WGS sequence"/>
</dbReference>
<dbReference type="GO" id="GO:0003677">
    <property type="term" value="F:DNA binding"/>
    <property type="evidence" value="ECO:0007669"/>
    <property type="project" value="UniProtKB-KW"/>
</dbReference>
<dbReference type="AlphaFoldDB" id="A0A1X0JYD9"/>
<protein>
    <submittedName>
        <fullName evidence="3">DNA-binding protein</fullName>
    </submittedName>
</protein>
<sequence length="85" mass="9168">MTSMNGPSGRDSASGKRDSSASDGQPPRAQFLTVAEVASLMRVSKMTVYRLVHNGELPAVRVGRSFRVHAKAVHDMLESSYFDAG</sequence>
<gene>
    <name evidence="3" type="ORF">BST47_05605</name>
</gene>
<evidence type="ECO:0000313" key="3">
    <source>
        <dbReference type="EMBL" id="ORB67924.1"/>
    </source>
</evidence>
<name>A0A1X0JYD9_9MYCO</name>
<dbReference type="OrthoDB" id="1853825at2"/>
<dbReference type="STRING" id="75922.BST47_05605"/>
<dbReference type="SUPFAM" id="SSF46955">
    <property type="entry name" value="Putative DNA-binding domain"/>
    <property type="match status" value="1"/>
</dbReference>
<dbReference type="NCBIfam" id="TIGR01764">
    <property type="entry name" value="excise"/>
    <property type="match status" value="1"/>
</dbReference>
<keyword evidence="4" id="KW-1185">Reference proteome</keyword>
<evidence type="ECO:0000313" key="4">
    <source>
        <dbReference type="Proteomes" id="UP000192411"/>
    </source>
</evidence>
<proteinExistence type="predicted"/>
<dbReference type="InterPro" id="IPR009061">
    <property type="entry name" value="DNA-bd_dom_put_sf"/>
</dbReference>
<feature type="region of interest" description="Disordered" evidence="1">
    <location>
        <begin position="1"/>
        <end position="28"/>
    </location>
</feature>
<dbReference type="RefSeq" id="WP_083124197.1">
    <property type="nucleotide sequence ID" value="NZ_MVIM01000002.1"/>
</dbReference>
<keyword evidence="3" id="KW-0238">DNA-binding</keyword>
<reference evidence="3 4" key="1">
    <citation type="submission" date="2017-02" db="EMBL/GenBank/DDBJ databases">
        <title>The new phylogeny of genus Mycobacterium.</title>
        <authorList>
            <person name="Tortoli E."/>
            <person name="Trovato A."/>
            <person name="Cirillo D.M."/>
        </authorList>
    </citation>
    <scope>NUCLEOTIDE SEQUENCE [LARGE SCALE GENOMIC DNA]</scope>
    <source>
        <strain evidence="3 4">DSM 44338</strain>
    </source>
</reference>
<dbReference type="InterPro" id="IPR041657">
    <property type="entry name" value="HTH_17"/>
</dbReference>